<gene>
    <name evidence="1" type="ORF">BN000_02183</name>
</gene>
<proteinExistence type="predicted"/>
<evidence type="ECO:0000313" key="1">
    <source>
        <dbReference type="EMBL" id="CQD10577.1"/>
    </source>
</evidence>
<accession>A0A0U1DC15</accession>
<sequence length="84" mass="9887">MRFQAEMDRRFTSSPRLREVLKDLLYARNAVVHADEDKLQQCRSRNLLWLRQCRLWRASLNRLVGSIDTATGAHLKVLTGHNPW</sequence>
<dbReference type="AlphaFoldDB" id="A0A0U1DC15"/>
<keyword evidence="2" id="KW-1185">Reference proteome</keyword>
<organism evidence="1 2">
    <name type="scientific">Mycobacterium europaeum</name>
    <dbReference type="NCBI Taxonomy" id="761804"/>
    <lineage>
        <taxon>Bacteria</taxon>
        <taxon>Bacillati</taxon>
        <taxon>Actinomycetota</taxon>
        <taxon>Actinomycetes</taxon>
        <taxon>Mycobacteriales</taxon>
        <taxon>Mycobacteriaceae</taxon>
        <taxon>Mycobacterium</taxon>
        <taxon>Mycobacterium simiae complex</taxon>
    </lineage>
</organism>
<protein>
    <recommendedName>
        <fullName evidence="3">RiboL-PSP-HEPN domain-containing protein</fullName>
    </recommendedName>
</protein>
<reference evidence="2" key="1">
    <citation type="submission" date="2015-03" db="EMBL/GenBank/DDBJ databases">
        <authorList>
            <person name="Urmite Genomes"/>
        </authorList>
    </citation>
    <scope>NUCLEOTIDE SEQUENCE [LARGE SCALE GENOMIC DNA]</scope>
    <source>
        <strain evidence="2">CSUR P1344</strain>
    </source>
</reference>
<dbReference type="Proteomes" id="UP000199601">
    <property type="component" value="Unassembled WGS sequence"/>
</dbReference>
<evidence type="ECO:0008006" key="3">
    <source>
        <dbReference type="Google" id="ProtNLM"/>
    </source>
</evidence>
<dbReference type="EMBL" id="CTEC01000001">
    <property type="protein sequence ID" value="CQD10577.1"/>
    <property type="molecule type" value="Genomic_DNA"/>
</dbReference>
<evidence type="ECO:0000313" key="2">
    <source>
        <dbReference type="Proteomes" id="UP000199601"/>
    </source>
</evidence>
<name>A0A0U1DC15_9MYCO</name>